<evidence type="ECO:0000313" key="1">
    <source>
        <dbReference type="Proteomes" id="UP000694920"/>
    </source>
</evidence>
<reference evidence="2" key="1">
    <citation type="submission" date="2025-08" db="UniProtKB">
        <authorList>
            <consortium name="RefSeq"/>
        </authorList>
    </citation>
    <scope>IDENTIFICATION</scope>
</reference>
<name>A0AAJ7W2A0_CEPCN</name>
<dbReference type="PANTHER" id="PTHR45913">
    <property type="entry name" value="EPM2A-INTERACTING PROTEIN 1"/>
    <property type="match status" value="1"/>
</dbReference>
<dbReference type="Proteomes" id="UP000694920">
    <property type="component" value="Unplaced"/>
</dbReference>
<proteinExistence type="predicted"/>
<dbReference type="KEGG" id="ccin:112494520"/>
<sequence length="718" mass="82778">MTDAMSEPKKKCRQYSVDYLKFGFIPSLLDKQSPMCLLCNKVLGNDAMKPSKLQDHLRRCHPDKTEKDLKYFQTLKDKLQKRPTLDRMFASTSQRNDDGLRASYNISLLIAKSGKPHTIGEKLILPAVEEVLKTVLHKPASDIIKRIPLSNNTVERRIDEMSSDIESFLCNYLQTTHFSIQLDESTLPDNAALLLAYVRFIMNQEIYEELLFARTLITDTKGESIFHVLKDYFIEKAIPLSNIISVATDGAPAMVGRYRGFISYLKQNVSGVLAIHCVIHRQHLVAKNLSVRLHESLYLVIDAVNRIRSNAFNTRLFAQLCEENDEHFHQLLLHTEVRWLSKGLCLTRFFALFETILEFLDTKDKILKENLMKRKTDIAYLTDLFTKFNMVNLQLQGDSLNLIKTKSILSAFLARVKLMKQNIGRGEFSQFPNLSQTSCQEDDVSTYVQHLNALYSDFESRFEDILTMVIPPWIINPYGDIEETNVIIQEELTELSTNEELKVQFKNGYQQFWLQNNIPVTYPFLTLNFTTVRNLQEINIRAEPIRPTLNSNTTINQPYFKLARSNASARDTPYERPRELCHDREQWQPIVTNNVSINTTQIRSVAQLGTNIDHFSPRNAETLQRHTHIKSLTKSFTADHYIISHMSIRNNVKQNLQGAFVYNNLRQDLHGTMYGRTVNTSQNNYIINSFTQNIAATVSFTRKHSAPELKQNENDSSD</sequence>
<protein>
    <submittedName>
        <fullName evidence="2">Protein ZBED8-like</fullName>
    </submittedName>
</protein>
<evidence type="ECO:0000313" key="2">
    <source>
        <dbReference type="RefSeq" id="XP_024941900.1"/>
    </source>
</evidence>
<keyword evidence="1" id="KW-1185">Reference proteome</keyword>
<gene>
    <name evidence="2" type="primary">LOC112494520</name>
</gene>
<dbReference type="PANTHER" id="PTHR45913:SF22">
    <property type="entry name" value="SCAN BOX DOMAIN-CONTAINING PROTEIN"/>
    <property type="match status" value="1"/>
</dbReference>
<accession>A0AAJ7W2A0</accession>
<organism evidence="1 2">
    <name type="scientific">Cephus cinctus</name>
    <name type="common">Wheat stem sawfly</name>
    <dbReference type="NCBI Taxonomy" id="211228"/>
    <lineage>
        <taxon>Eukaryota</taxon>
        <taxon>Metazoa</taxon>
        <taxon>Ecdysozoa</taxon>
        <taxon>Arthropoda</taxon>
        <taxon>Hexapoda</taxon>
        <taxon>Insecta</taxon>
        <taxon>Pterygota</taxon>
        <taxon>Neoptera</taxon>
        <taxon>Endopterygota</taxon>
        <taxon>Hymenoptera</taxon>
        <taxon>Cephoidea</taxon>
        <taxon>Cephidae</taxon>
        <taxon>Cephus</taxon>
    </lineage>
</organism>
<dbReference type="GeneID" id="112494520"/>
<dbReference type="AlphaFoldDB" id="A0AAJ7W2A0"/>
<dbReference type="RefSeq" id="XP_024941900.1">
    <property type="nucleotide sequence ID" value="XM_025086132.1"/>
</dbReference>